<reference evidence="1 2" key="1">
    <citation type="submission" date="2016-10" db="EMBL/GenBank/DDBJ databases">
        <authorList>
            <person name="de Groot N.N."/>
        </authorList>
    </citation>
    <scope>NUCLEOTIDE SEQUENCE [LARGE SCALE GENOMIC DNA]</scope>
    <source>
        <strain evidence="1 2">DSM 45434</strain>
    </source>
</reference>
<dbReference type="STRING" id="1203190.GCA_000312345_00451"/>
<name>A0A1H1LSM1_9CORY</name>
<dbReference type="Proteomes" id="UP000182237">
    <property type="component" value="Chromosome I"/>
</dbReference>
<gene>
    <name evidence="1" type="ORF">SAMN04488539_0318</name>
</gene>
<keyword evidence="2" id="KW-1185">Reference proteome</keyword>
<dbReference type="RefSeq" id="WP_019193320.1">
    <property type="nucleotide sequence ID" value="NZ_LT629765.1"/>
</dbReference>
<sequence length="127" mass="13471">MTTTPAMTRDRIRTAERNAGVYDNGTHTGLIIATTVLLIPGDTENECDATLAARYGLTALNLVTDATPSGTPSGTHYAYTLETSVDLGDDHADDSQVIDQIKDVTPALGVTWSIFSDSLDLIATITL</sequence>
<proteinExistence type="predicted"/>
<evidence type="ECO:0000313" key="1">
    <source>
        <dbReference type="EMBL" id="SDR77370.1"/>
    </source>
</evidence>
<dbReference type="AlphaFoldDB" id="A0A1H1LSM1"/>
<evidence type="ECO:0000313" key="2">
    <source>
        <dbReference type="Proteomes" id="UP000182237"/>
    </source>
</evidence>
<organism evidence="1 2">
    <name type="scientific">Corynebacterium timonense</name>
    <dbReference type="NCBI Taxonomy" id="441500"/>
    <lineage>
        <taxon>Bacteria</taxon>
        <taxon>Bacillati</taxon>
        <taxon>Actinomycetota</taxon>
        <taxon>Actinomycetes</taxon>
        <taxon>Mycobacteriales</taxon>
        <taxon>Corynebacteriaceae</taxon>
        <taxon>Corynebacterium</taxon>
    </lineage>
</organism>
<accession>A0A1H1LSM1</accession>
<dbReference type="OrthoDB" id="9979973at2"/>
<protein>
    <submittedName>
        <fullName evidence="1">Uncharacterized protein</fullName>
    </submittedName>
</protein>
<dbReference type="EMBL" id="LT629765">
    <property type="protein sequence ID" value="SDR77370.1"/>
    <property type="molecule type" value="Genomic_DNA"/>
</dbReference>